<dbReference type="Proteomes" id="UP001153148">
    <property type="component" value="Unassembled WGS sequence"/>
</dbReference>
<dbReference type="InterPro" id="IPR005033">
    <property type="entry name" value="YEATS"/>
</dbReference>
<comment type="subcellular location">
    <subcellularLocation>
        <location evidence="2">Nucleus</location>
    </subcellularLocation>
</comment>
<dbReference type="InterPro" id="IPR055129">
    <property type="entry name" value="YEATS_dom"/>
</dbReference>
<dbReference type="EMBL" id="CAJPIN010053430">
    <property type="protein sequence ID" value="CAG2066367.1"/>
    <property type="molecule type" value="Genomic_DNA"/>
</dbReference>
<dbReference type="PROSITE" id="PS51037">
    <property type="entry name" value="YEATS"/>
    <property type="match status" value="1"/>
</dbReference>
<feature type="compositionally biased region" description="Basic residues" evidence="3">
    <location>
        <begin position="11"/>
        <end position="26"/>
    </location>
</feature>
<evidence type="ECO:0000313" key="5">
    <source>
        <dbReference type="EMBL" id="CAG2066367.1"/>
    </source>
</evidence>
<dbReference type="CDD" id="cd16907">
    <property type="entry name" value="YEATS_YEATS2_like"/>
    <property type="match status" value="1"/>
</dbReference>
<comment type="caution">
    <text evidence="5">The sequence shown here is derived from an EMBL/GenBank/DDBJ whole genome shotgun (WGS) entry which is preliminary data.</text>
</comment>
<keyword evidence="1 2" id="KW-0539">Nucleus</keyword>
<evidence type="ECO:0000256" key="2">
    <source>
        <dbReference type="PROSITE-ProRule" id="PRU00376"/>
    </source>
</evidence>
<dbReference type="Pfam" id="PF03366">
    <property type="entry name" value="YEATS"/>
    <property type="match status" value="2"/>
</dbReference>
<dbReference type="Gene3D" id="2.60.40.1970">
    <property type="entry name" value="YEATS domain"/>
    <property type="match status" value="1"/>
</dbReference>
<feature type="non-terminal residue" evidence="5">
    <location>
        <position position="1"/>
    </location>
</feature>
<evidence type="ECO:0000313" key="6">
    <source>
        <dbReference type="Proteomes" id="UP001153148"/>
    </source>
</evidence>
<dbReference type="PANTHER" id="PTHR23195">
    <property type="entry name" value="YEATS DOMAIN"/>
    <property type="match status" value="1"/>
</dbReference>
<proteinExistence type="predicted"/>
<feature type="domain" description="YEATS" evidence="4">
    <location>
        <begin position="101"/>
        <end position="280"/>
    </location>
</feature>
<name>A0ABN7PEZ6_TIMPD</name>
<reference evidence="5" key="1">
    <citation type="submission" date="2021-03" db="EMBL/GenBank/DDBJ databases">
        <authorList>
            <person name="Tran Van P."/>
        </authorList>
    </citation>
    <scope>NUCLEOTIDE SEQUENCE</scope>
</reference>
<protein>
    <recommendedName>
        <fullName evidence="4">YEATS domain-containing protein</fullName>
    </recommendedName>
</protein>
<feature type="region of interest" description="Disordered" evidence="3">
    <location>
        <begin position="1"/>
        <end position="45"/>
    </location>
</feature>
<evidence type="ECO:0000259" key="4">
    <source>
        <dbReference type="PROSITE" id="PS51037"/>
    </source>
</evidence>
<organism evidence="5 6">
    <name type="scientific">Timema podura</name>
    <name type="common">Walking stick</name>
    <dbReference type="NCBI Taxonomy" id="61482"/>
    <lineage>
        <taxon>Eukaryota</taxon>
        <taxon>Metazoa</taxon>
        <taxon>Ecdysozoa</taxon>
        <taxon>Arthropoda</taxon>
        <taxon>Hexapoda</taxon>
        <taxon>Insecta</taxon>
        <taxon>Pterygota</taxon>
        <taxon>Neoptera</taxon>
        <taxon>Polyneoptera</taxon>
        <taxon>Phasmatodea</taxon>
        <taxon>Timematodea</taxon>
        <taxon>Timematoidea</taxon>
        <taxon>Timematidae</taxon>
        <taxon>Timema</taxon>
    </lineage>
</organism>
<evidence type="ECO:0000256" key="3">
    <source>
        <dbReference type="SAM" id="MobiDB-lite"/>
    </source>
</evidence>
<keyword evidence="6" id="KW-1185">Reference proteome</keyword>
<dbReference type="InterPro" id="IPR038704">
    <property type="entry name" value="YEAST_sf"/>
</dbReference>
<sequence>QGPSESDQTQKHIHPAVKKLIGKQPRHTLWQPLDQRSSKYRQATNDNYSKIAHDDLSSFENSNDASQNQVDDRAAKVTKVPRYIPPRPSEHNIETQIGLSRNFRNKIKQRLVLGNISKWIPIDSREDEASHKWMVYVRGPQELPDISQFVSKIRFFLHPSYKPHDVVEVTQDNLPPLKLPLGVIDTILPGRDGIVWVASVRTVSGTYKWAYCEALPTSYSVTPVEMRSHPFHLCRRGWGEFPVRIQVHFTHHLNKPVDLIHHLKLDRSYTGLQRLGNISL</sequence>
<gene>
    <name evidence="5" type="ORF">TPAB3V08_LOCUS13310</name>
</gene>
<accession>A0ABN7PEZ6</accession>
<evidence type="ECO:0000256" key="1">
    <source>
        <dbReference type="ARBA" id="ARBA00023242"/>
    </source>
</evidence>